<comment type="cofactor">
    <cofactor evidence="1">
        <name>FAD</name>
        <dbReference type="ChEBI" id="CHEBI:57692"/>
    </cofactor>
</comment>
<keyword evidence="8" id="KW-1185">Reference proteome</keyword>
<feature type="domain" description="FAD-binding" evidence="6">
    <location>
        <begin position="6"/>
        <end position="338"/>
    </location>
</feature>
<dbReference type="RefSeq" id="WP_387406817.1">
    <property type="nucleotide sequence ID" value="NZ_JBIAQY010000026.1"/>
</dbReference>
<dbReference type="EMBL" id="JBIAQY010000026">
    <property type="protein sequence ID" value="MFF3574366.1"/>
    <property type="molecule type" value="Genomic_DNA"/>
</dbReference>
<dbReference type="PRINTS" id="PR00420">
    <property type="entry name" value="RNGMNOXGNASE"/>
</dbReference>
<dbReference type="Pfam" id="PF01494">
    <property type="entry name" value="FAD_binding_3"/>
    <property type="match status" value="1"/>
</dbReference>
<keyword evidence="3" id="KW-0274">FAD</keyword>
<dbReference type="GO" id="GO:0004497">
    <property type="term" value="F:monooxygenase activity"/>
    <property type="evidence" value="ECO:0007669"/>
    <property type="project" value="UniProtKB-KW"/>
</dbReference>
<accession>A0ABW6SDG3</accession>
<protein>
    <submittedName>
        <fullName evidence="7">FAD-dependent monooxygenase</fullName>
    </submittedName>
</protein>
<dbReference type="InterPro" id="IPR050493">
    <property type="entry name" value="FAD-dep_Monooxygenase_BioMet"/>
</dbReference>
<comment type="caution">
    <text evidence="7">The sequence shown here is derived from an EMBL/GenBank/DDBJ whole genome shotgun (WGS) entry which is preliminary data.</text>
</comment>
<reference evidence="7 8" key="1">
    <citation type="submission" date="2024-10" db="EMBL/GenBank/DDBJ databases">
        <title>The Natural Products Discovery Center: Release of the First 8490 Sequenced Strains for Exploring Actinobacteria Biosynthetic Diversity.</title>
        <authorList>
            <person name="Kalkreuter E."/>
            <person name="Kautsar S.A."/>
            <person name="Yang D."/>
            <person name="Bader C.D."/>
            <person name="Teijaro C.N."/>
            <person name="Fluegel L."/>
            <person name="Davis C.M."/>
            <person name="Simpson J.R."/>
            <person name="Lauterbach L."/>
            <person name="Steele A.D."/>
            <person name="Gui C."/>
            <person name="Meng S."/>
            <person name="Li G."/>
            <person name="Viehrig K."/>
            <person name="Ye F."/>
            <person name="Su P."/>
            <person name="Kiefer A.F."/>
            <person name="Nichols A."/>
            <person name="Cepeda A.J."/>
            <person name="Yan W."/>
            <person name="Fan B."/>
            <person name="Jiang Y."/>
            <person name="Adhikari A."/>
            <person name="Zheng C.-J."/>
            <person name="Schuster L."/>
            <person name="Cowan T.M."/>
            <person name="Smanski M.J."/>
            <person name="Chevrette M.G."/>
            <person name="De Carvalho L.P.S."/>
            <person name="Shen B."/>
        </authorList>
    </citation>
    <scope>NUCLEOTIDE SEQUENCE [LARGE SCALE GENOMIC DNA]</scope>
    <source>
        <strain evidence="7 8">NPDC002593</strain>
    </source>
</reference>
<dbReference type="SUPFAM" id="SSF54373">
    <property type="entry name" value="FAD-linked reductases, C-terminal domain"/>
    <property type="match status" value="1"/>
</dbReference>
<dbReference type="PANTHER" id="PTHR13789:SF318">
    <property type="entry name" value="GERANYLGERANYL DIPHOSPHATE REDUCTASE"/>
    <property type="match status" value="1"/>
</dbReference>
<evidence type="ECO:0000256" key="2">
    <source>
        <dbReference type="ARBA" id="ARBA00022630"/>
    </source>
</evidence>
<keyword evidence="4" id="KW-0560">Oxidoreductase</keyword>
<evidence type="ECO:0000256" key="3">
    <source>
        <dbReference type="ARBA" id="ARBA00022827"/>
    </source>
</evidence>
<keyword evidence="2" id="KW-0285">Flavoprotein</keyword>
<keyword evidence="5 7" id="KW-0503">Monooxygenase</keyword>
<evidence type="ECO:0000259" key="6">
    <source>
        <dbReference type="Pfam" id="PF01494"/>
    </source>
</evidence>
<dbReference type="SUPFAM" id="SSF51905">
    <property type="entry name" value="FAD/NAD(P)-binding domain"/>
    <property type="match status" value="1"/>
</dbReference>
<evidence type="ECO:0000313" key="7">
    <source>
        <dbReference type="EMBL" id="MFF3574366.1"/>
    </source>
</evidence>
<evidence type="ECO:0000256" key="5">
    <source>
        <dbReference type="ARBA" id="ARBA00023033"/>
    </source>
</evidence>
<organism evidence="7 8">
    <name type="scientific">Nocardia jiangxiensis</name>
    <dbReference type="NCBI Taxonomy" id="282685"/>
    <lineage>
        <taxon>Bacteria</taxon>
        <taxon>Bacillati</taxon>
        <taxon>Actinomycetota</taxon>
        <taxon>Actinomycetes</taxon>
        <taxon>Mycobacteriales</taxon>
        <taxon>Nocardiaceae</taxon>
        <taxon>Nocardia</taxon>
    </lineage>
</organism>
<gene>
    <name evidence="7" type="ORF">ACFYXQ_42120</name>
</gene>
<dbReference type="InterPro" id="IPR036188">
    <property type="entry name" value="FAD/NAD-bd_sf"/>
</dbReference>
<evidence type="ECO:0000313" key="8">
    <source>
        <dbReference type="Proteomes" id="UP001601992"/>
    </source>
</evidence>
<evidence type="ECO:0000256" key="4">
    <source>
        <dbReference type="ARBA" id="ARBA00023002"/>
    </source>
</evidence>
<sequence>MSGLRIAIVGAGIGGLTAGIALHRRGIDVTIYEKARELRELGAGVVIGANGARVYDSLGLLDSIAAIAGKSSTVTMQTWQGQALPGYRPPYPATETYSLHRAEFQNLLVAAMPPGTVRLGHECVAAVEDERGVRIDFADGSTTHADLLIGADGIHSAIQPLVGAKSAPVSEGIMAYRGLIPAERLDGIYDMGLWSLWVGPGQSFLTYPVSDGALLNLVAFVPTDLDVEESWSAPGDVAALAAAYDGWDRQVQDVIAVMDRTFRWGIYDREPMQGWSTDRITLLGDSAHAVTPHLGQGANQSVEDAITLAVLLENSCAADIPAQLRRYEELRVERNRQVREGAREAGQLYRSTGLSPEQQADRIVAIYDRLELRTYDAERVARETLAARA</sequence>
<dbReference type="PANTHER" id="PTHR13789">
    <property type="entry name" value="MONOOXYGENASE"/>
    <property type="match status" value="1"/>
</dbReference>
<dbReference type="Proteomes" id="UP001601992">
    <property type="component" value="Unassembled WGS sequence"/>
</dbReference>
<name>A0ABW6SDG3_9NOCA</name>
<evidence type="ECO:0000256" key="1">
    <source>
        <dbReference type="ARBA" id="ARBA00001974"/>
    </source>
</evidence>
<dbReference type="InterPro" id="IPR002938">
    <property type="entry name" value="FAD-bd"/>
</dbReference>
<dbReference type="Gene3D" id="3.50.50.60">
    <property type="entry name" value="FAD/NAD(P)-binding domain"/>
    <property type="match status" value="1"/>
</dbReference>
<proteinExistence type="predicted"/>